<comment type="caution">
    <text evidence="2">The sequence shown here is derived from an EMBL/GenBank/DDBJ whole genome shotgun (WGS) entry which is preliminary data.</text>
</comment>
<protein>
    <submittedName>
        <fullName evidence="2">Uncharacterized protein</fullName>
    </submittedName>
</protein>
<reference evidence="2 3" key="1">
    <citation type="submission" date="2014-03" db="EMBL/GenBank/DDBJ databases">
        <title>Genomics of Bifidobacteria.</title>
        <authorList>
            <person name="Ventura M."/>
            <person name="Milani C."/>
            <person name="Lugli G.A."/>
        </authorList>
    </citation>
    <scope>NUCLEOTIDE SEQUENCE [LARGE SCALE GENOMIC DNA]</scope>
    <source>
        <strain evidence="3">JCM 15918</strain>
    </source>
</reference>
<gene>
    <name evidence="2" type="ORF">BSTER_0891</name>
</gene>
<dbReference type="EMBL" id="JGZQ01000003">
    <property type="protein sequence ID" value="KFI98309.1"/>
    <property type="molecule type" value="Genomic_DNA"/>
</dbReference>
<proteinExistence type="predicted"/>
<dbReference type="RefSeq" id="WP_033500256.1">
    <property type="nucleotide sequence ID" value="NZ_JDUX01000014.1"/>
</dbReference>
<sequence>MRDDKTGTDEELNTPDTARTIPTRRRKEPEPPATDEWRPPASLNPWARAFDGDSLPDEPYMGSNKKPKQLSDMLPYPNPASADTADDKPRPTLEGMR</sequence>
<feature type="region of interest" description="Disordered" evidence="1">
    <location>
        <begin position="1"/>
        <end position="97"/>
    </location>
</feature>
<evidence type="ECO:0000313" key="2">
    <source>
        <dbReference type="EMBL" id="KFI98309.1"/>
    </source>
</evidence>
<accession>A0A087DS09</accession>
<name>A0A087DS09_BIFAD</name>
<dbReference type="AlphaFoldDB" id="A0A087DS09"/>
<evidence type="ECO:0000313" key="3">
    <source>
        <dbReference type="Proteomes" id="UP000029091"/>
    </source>
</evidence>
<feature type="compositionally biased region" description="Basic and acidic residues" evidence="1">
    <location>
        <begin position="27"/>
        <end position="38"/>
    </location>
</feature>
<organism evidence="2 3">
    <name type="scientific">Bifidobacterium adolescentis JCM 15918</name>
    <dbReference type="NCBI Taxonomy" id="1437612"/>
    <lineage>
        <taxon>Bacteria</taxon>
        <taxon>Bacillati</taxon>
        <taxon>Actinomycetota</taxon>
        <taxon>Actinomycetes</taxon>
        <taxon>Bifidobacteriales</taxon>
        <taxon>Bifidobacteriaceae</taxon>
        <taxon>Bifidobacterium</taxon>
    </lineage>
</organism>
<evidence type="ECO:0000256" key="1">
    <source>
        <dbReference type="SAM" id="MobiDB-lite"/>
    </source>
</evidence>
<dbReference type="Proteomes" id="UP000029091">
    <property type="component" value="Unassembled WGS sequence"/>
</dbReference>
<feature type="compositionally biased region" description="Basic and acidic residues" evidence="1">
    <location>
        <begin position="85"/>
        <end position="97"/>
    </location>
</feature>